<dbReference type="AlphaFoldDB" id="A0A1N6N157"/>
<name>A0A1N6N157_9GAMM</name>
<accession>A0A1N6N157</accession>
<proteinExistence type="predicted"/>
<reference evidence="2" key="1">
    <citation type="submission" date="2016-12" db="EMBL/GenBank/DDBJ databases">
        <authorList>
            <person name="Song W.-J."/>
            <person name="Kurnit D.M."/>
        </authorList>
    </citation>
    <scope>NUCLEOTIDE SEQUENCE [LARGE SCALE GENOMIC DNA]</scope>
    <source>
        <strain evidence="2">HGB1681</strain>
    </source>
</reference>
<evidence type="ECO:0000313" key="3">
    <source>
        <dbReference type="Proteomes" id="UP000196435"/>
    </source>
</evidence>
<reference evidence="3" key="2">
    <citation type="submission" date="2016-12" db="EMBL/GenBank/DDBJ databases">
        <authorList>
            <person name="Gaudriault S."/>
        </authorList>
    </citation>
    <scope>NUCLEOTIDE SEQUENCE [LARGE SCALE GENOMIC DNA]</scope>
    <source>
        <strain evidence="3">HGB1681 (deposited as PTA-6826 in the American Type Culture Collection)</strain>
    </source>
</reference>
<dbReference type="Proteomes" id="UP000196435">
    <property type="component" value="Unassembled WGS sequence"/>
</dbReference>
<dbReference type="Proteomes" id="UP000224871">
    <property type="component" value="Unassembled WGS sequence"/>
</dbReference>
<organism evidence="2 3">
    <name type="scientific">Xenorhabdus innexi</name>
    <dbReference type="NCBI Taxonomy" id="290109"/>
    <lineage>
        <taxon>Bacteria</taxon>
        <taxon>Pseudomonadati</taxon>
        <taxon>Pseudomonadota</taxon>
        <taxon>Gammaproteobacteria</taxon>
        <taxon>Enterobacterales</taxon>
        <taxon>Morganellaceae</taxon>
        <taxon>Xenorhabdus</taxon>
    </lineage>
</organism>
<evidence type="ECO:0000313" key="4">
    <source>
        <dbReference type="Proteomes" id="UP000224871"/>
    </source>
</evidence>
<evidence type="ECO:0000313" key="2">
    <source>
        <dbReference type="EMBL" id="SIP74779.1"/>
    </source>
</evidence>
<dbReference type="EMBL" id="FTLG01000230">
    <property type="protein sequence ID" value="SIP74779.1"/>
    <property type="molecule type" value="Genomic_DNA"/>
</dbReference>
<protein>
    <submittedName>
        <fullName evidence="2">Uncharacterized protein</fullName>
    </submittedName>
</protein>
<sequence>MTQTTLLERKRKAFIQIKLDALQKKYGCHSEIVKVGKTKYRLDLDKKILTIALIEYFERGVLKLSKKSIAEKLLIDSYNNFYTKFGNLSEEGEEFMN</sequence>
<gene>
    <name evidence="1" type="ORF">Xinn_02873</name>
    <name evidence="2" type="ORF">XIS1_840048</name>
</gene>
<dbReference type="OrthoDB" id="6444938at2"/>
<dbReference type="RefSeq" id="WP_086954104.1">
    <property type="nucleotide sequence ID" value="NZ_CAWNQC010000236.1"/>
</dbReference>
<reference evidence="1 4" key="3">
    <citation type="journal article" date="2017" name="Nat. Microbiol.">
        <title>Natural product diversity associated with the nematode symbionts Photorhabdus and Xenorhabdus.</title>
        <authorList>
            <person name="Tobias N.J."/>
            <person name="Wolff H."/>
            <person name="Djahanschiri B."/>
            <person name="Grundmann F."/>
            <person name="Kronenwerth M."/>
            <person name="Shi Y.M."/>
            <person name="Simonyi S."/>
            <person name="Grun P."/>
            <person name="Shapiro-Ilan D."/>
            <person name="Pidot S.J."/>
            <person name="Stinear T.P."/>
            <person name="Ebersberger I."/>
            <person name="Bode H.B."/>
        </authorList>
    </citation>
    <scope>NUCLEOTIDE SEQUENCE [LARGE SCALE GENOMIC DNA]</scope>
    <source>
        <strain evidence="1 4">DSM 16336</strain>
    </source>
</reference>
<keyword evidence="4" id="KW-1185">Reference proteome</keyword>
<evidence type="ECO:0000313" key="1">
    <source>
        <dbReference type="EMBL" id="PHM31327.1"/>
    </source>
</evidence>
<dbReference type="EMBL" id="NIBU01000039">
    <property type="protein sequence ID" value="PHM31327.1"/>
    <property type="molecule type" value="Genomic_DNA"/>
</dbReference>